<dbReference type="InterPro" id="IPR023214">
    <property type="entry name" value="HAD_sf"/>
</dbReference>
<dbReference type="PANTHER" id="PTHR18901:SF38">
    <property type="entry name" value="PSEUDOURIDINE-5'-PHOSPHATASE"/>
    <property type="match status" value="1"/>
</dbReference>
<evidence type="ECO:0000313" key="2">
    <source>
        <dbReference type="Proteomes" id="UP001161405"/>
    </source>
</evidence>
<keyword evidence="2" id="KW-1185">Reference proteome</keyword>
<reference evidence="1" key="1">
    <citation type="journal article" date="2014" name="Int. J. Syst. Evol. Microbiol.">
        <title>Complete genome of a new Firmicutes species belonging to the dominant human colonic microbiota ('Ruminococcus bicirculans') reveals two chromosomes and a selective capacity to utilize plant glucans.</title>
        <authorList>
            <consortium name="NISC Comparative Sequencing Program"/>
            <person name="Wegmann U."/>
            <person name="Louis P."/>
            <person name="Goesmann A."/>
            <person name="Henrissat B."/>
            <person name="Duncan S.H."/>
            <person name="Flint H.J."/>
        </authorList>
    </citation>
    <scope>NUCLEOTIDE SEQUENCE</scope>
    <source>
        <strain evidence="1">NBRC 107169</strain>
    </source>
</reference>
<dbReference type="SFLD" id="SFLDG01129">
    <property type="entry name" value="C1.5:_HAD__Beta-PGM__Phosphata"/>
    <property type="match status" value="1"/>
</dbReference>
<reference evidence="1" key="2">
    <citation type="submission" date="2023-01" db="EMBL/GenBank/DDBJ databases">
        <title>Draft genome sequence of Maritalea porphyrae strain NBRC 107169.</title>
        <authorList>
            <person name="Sun Q."/>
            <person name="Mori K."/>
        </authorList>
    </citation>
    <scope>NUCLEOTIDE SEQUENCE</scope>
    <source>
        <strain evidence="1">NBRC 107169</strain>
    </source>
</reference>
<dbReference type="InterPro" id="IPR006439">
    <property type="entry name" value="HAD-SF_hydro_IA"/>
</dbReference>
<dbReference type="Pfam" id="PF13419">
    <property type="entry name" value="HAD_2"/>
    <property type="match status" value="1"/>
</dbReference>
<dbReference type="EMBL" id="BSNI01000002">
    <property type="protein sequence ID" value="GLQ17397.1"/>
    <property type="molecule type" value="Genomic_DNA"/>
</dbReference>
<dbReference type="Gene3D" id="3.40.50.1000">
    <property type="entry name" value="HAD superfamily/HAD-like"/>
    <property type="match status" value="1"/>
</dbReference>
<dbReference type="InterPro" id="IPR041492">
    <property type="entry name" value="HAD_2"/>
</dbReference>
<dbReference type="Gene3D" id="1.10.150.240">
    <property type="entry name" value="Putative phosphatase, domain 2"/>
    <property type="match status" value="1"/>
</dbReference>
<dbReference type="Proteomes" id="UP001161405">
    <property type="component" value="Unassembled WGS sequence"/>
</dbReference>
<proteinExistence type="predicted"/>
<organism evidence="1 2">
    <name type="scientific">Maritalea porphyrae</name>
    <dbReference type="NCBI Taxonomy" id="880732"/>
    <lineage>
        <taxon>Bacteria</taxon>
        <taxon>Pseudomonadati</taxon>
        <taxon>Pseudomonadota</taxon>
        <taxon>Alphaproteobacteria</taxon>
        <taxon>Hyphomicrobiales</taxon>
        <taxon>Devosiaceae</taxon>
        <taxon>Maritalea</taxon>
    </lineage>
</organism>
<name>A0ABQ5UQI1_9HYPH</name>
<comment type="caution">
    <text evidence="1">The sequence shown here is derived from an EMBL/GenBank/DDBJ whole genome shotgun (WGS) entry which is preliminary data.</text>
</comment>
<dbReference type="SUPFAM" id="SSF56784">
    <property type="entry name" value="HAD-like"/>
    <property type="match status" value="1"/>
</dbReference>
<dbReference type="InterPro" id="IPR036412">
    <property type="entry name" value="HAD-like_sf"/>
</dbReference>
<dbReference type="SFLD" id="SFLDS00003">
    <property type="entry name" value="Haloacid_Dehalogenase"/>
    <property type="match status" value="1"/>
</dbReference>
<dbReference type="SFLD" id="SFLDG01135">
    <property type="entry name" value="C1.5.6:_HAD__Beta-PGM__Phospha"/>
    <property type="match status" value="1"/>
</dbReference>
<accession>A0ABQ5UQI1</accession>
<dbReference type="InterPro" id="IPR023198">
    <property type="entry name" value="PGP-like_dom2"/>
</dbReference>
<evidence type="ECO:0000313" key="1">
    <source>
        <dbReference type="EMBL" id="GLQ17397.1"/>
    </source>
</evidence>
<dbReference type="NCBIfam" id="TIGR01509">
    <property type="entry name" value="HAD-SF-IA-v3"/>
    <property type="match status" value="1"/>
</dbReference>
<gene>
    <name evidence="1" type="ORF">GCM10007879_16460</name>
</gene>
<protein>
    <submittedName>
        <fullName evidence="1">Haloacid dehalogenase</fullName>
    </submittedName>
</protein>
<dbReference type="PANTHER" id="PTHR18901">
    <property type="entry name" value="2-DEOXYGLUCOSE-6-PHOSPHATE PHOSPHATASE 2"/>
    <property type="match status" value="1"/>
</dbReference>
<sequence length="233" mass="25407">MNAPQSAIENKLGAWPDQVEAVVFDMDGLLLDTEQIYKRVMQQLCKEWGFELSHDMFAAFVGIPQTENVPIYQRFFGKDFDVETYEGLMVERAHAEMANGIPLKHGAKELVAGLSKRGVPIAVATSTGASAHKHLDQAGLHSYFDTIVTRADVSQGKPHPEPFLTATERLGVNPSNCIAFEDSHNGVRSASAAGLATVMVPDILDPTDEIAAMCVAILPSLLHFKAEIDHFFG</sequence>
<dbReference type="RefSeq" id="WP_284363530.1">
    <property type="nucleotide sequence ID" value="NZ_BSNI01000002.1"/>
</dbReference>